<feature type="domain" description="DUF6894" evidence="1">
    <location>
        <begin position="2"/>
        <end position="64"/>
    </location>
</feature>
<reference evidence="2 3" key="1">
    <citation type="submission" date="2019-09" db="EMBL/GenBank/DDBJ databases">
        <title>Salinarimonas rosea gen. nov., sp. nov., a new member of the a-2 subgroup of the Proteobacteria.</title>
        <authorList>
            <person name="Liu J."/>
        </authorList>
    </citation>
    <scope>NUCLEOTIDE SEQUENCE [LARGE SCALE GENOMIC DNA]</scope>
    <source>
        <strain evidence="2 3">BN140002</strain>
    </source>
</reference>
<sequence length="70" mass="7595">MSDGEKLIVDDTGLELDGLQAAQDEAVRGLSEIAKDALPDGVRRDFIVEVRDEGGRKLLRASLSLTVEKL</sequence>
<evidence type="ECO:0000259" key="1">
    <source>
        <dbReference type="Pfam" id="PF21834"/>
    </source>
</evidence>
<organism evidence="2 3">
    <name type="scientific">Salinarimonas soli</name>
    <dbReference type="NCBI Taxonomy" id="1638099"/>
    <lineage>
        <taxon>Bacteria</taxon>
        <taxon>Pseudomonadati</taxon>
        <taxon>Pseudomonadota</taxon>
        <taxon>Alphaproteobacteria</taxon>
        <taxon>Hyphomicrobiales</taxon>
        <taxon>Salinarimonadaceae</taxon>
        <taxon>Salinarimonas</taxon>
    </lineage>
</organism>
<reference evidence="2 3" key="2">
    <citation type="submission" date="2019-09" db="EMBL/GenBank/DDBJ databases">
        <authorList>
            <person name="Jin C."/>
        </authorList>
    </citation>
    <scope>NUCLEOTIDE SEQUENCE [LARGE SCALE GENOMIC DNA]</scope>
    <source>
        <strain evidence="2 3">BN140002</strain>
    </source>
</reference>
<proteinExistence type="predicted"/>
<dbReference type="InterPro" id="IPR054189">
    <property type="entry name" value="DUF6894"/>
</dbReference>
<protein>
    <recommendedName>
        <fullName evidence="1">DUF6894 domain-containing protein</fullName>
    </recommendedName>
</protein>
<dbReference type="EMBL" id="VUOA01000034">
    <property type="protein sequence ID" value="KAA2235673.1"/>
    <property type="molecule type" value="Genomic_DNA"/>
</dbReference>
<accession>A0A5B2V861</accession>
<evidence type="ECO:0000313" key="3">
    <source>
        <dbReference type="Proteomes" id="UP000323142"/>
    </source>
</evidence>
<dbReference type="OrthoDB" id="8094360at2"/>
<evidence type="ECO:0000313" key="2">
    <source>
        <dbReference type="EMBL" id="KAA2235673.1"/>
    </source>
</evidence>
<dbReference type="AlphaFoldDB" id="A0A5B2V861"/>
<dbReference type="Proteomes" id="UP000323142">
    <property type="component" value="Unassembled WGS sequence"/>
</dbReference>
<gene>
    <name evidence="2" type="ORF">F0L46_18865</name>
</gene>
<keyword evidence="3" id="KW-1185">Reference proteome</keyword>
<name>A0A5B2V861_9HYPH</name>
<dbReference type="Pfam" id="PF21834">
    <property type="entry name" value="DUF6894"/>
    <property type="match status" value="1"/>
</dbReference>
<comment type="caution">
    <text evidence="2">The sequence shown here is derived from an EMBL/GenBank/DDBJ whole genome shotgun (WGS) entry which is preliminary data.</text>
</comment>